<dbReference type="SMART" id="SM00388">
    <property type="entry name" value="HisKA"/>
    <property type="match status" value="1"/>
</dbReference>
<evidence type="ECO:0000256" key="13">
    <source>
        <dbReference type="ARBA" id="ARBA00023012"/>
    </source>
</evidence>
<keyword evidence="23" id="KW-1185">Reference proteome</keyword>
<evidence type="ECO:0000256" key="6">
    <source>
        <dbReference type="ARBA" id="ARBA00022519"/>
    </source>
</evidence>
<evidence type="ECO:0000256" key="15">
    <source>
        <dbReference type="PROSITE-ProRule" id="PRU00110"/>
    </source>
</evidence>
<dbReference type="SMART" id="SM00091">
    <property type="entry name" value="PAS"/>
    <property type="match status" value="2"/>
</dbReference>
<dbReference type="GO" id="GO:0005886">
    <property type="term" value="C:plasma membrane"/>
    <property type="evidence" value="ECO:0007669"/>
    <property type="project" value="UniProtKB-SubCell"/>
</dbReference>
<dbReference type="SMART" id="SM00448">
    <property type="entry name" value="REC"/>
    <property type="match status" value="2"/>
</dbReference>
<dbReference type="Gene3D" id="3.30.70.270">
    <property type="match status" value="1"/>
</dbReference>
<dbReference type="AlphaFoldDB" id="I3Y6Z2"/>
<name>I3Y6Z2_THIV6</name>
<evidence type="ECO:0000313" key="22">
    <source>
        <dbReference type="EMBL" id="AFL72760.1"/>
    </source>
</evidence>
<evidence type="ECO:0000259" key="18">
    <source>
        <dbReference type="PROSITE" id="PS50110"/>
    </source>
</evidence>
<dbReference type="STRING" id="765911.Thivi_0706"/>
<dbReference type="eggNOG" id="COG2198">
    <property type="taxonomic scope" value="Bacteria"/>
</dbReference>
<evidence type="ECO:0000256" key="16">
    <source>
        <dbReference type="PROSITE-ProRule" id="PRU00169"/>
    </source>
</evidence>
<dbReference type="InterPro" id="IPR004358">
    <property type="entry name" value="Sig_transdc_His_kin-like_C"/>
</dbReference>
<dbReference type="Pfam" id="PF01627">
    <property type="entry name" value="Hpt"/>
    <property type="match status" value="1"/>
</dbReference>
<dbReference type="OrthoDB" id="5756128at2"/>
<dbReference type="InterPro" id="IPR043128">
    <property type="entry name" value="Rev_trsase/Diguanyl_cyclase"/>
</dbReference>
<dbReference type="InterPro" id="IPR036890">
    <property type="entry name" value="HATPase_C_sf"/>
</dbReference>
<dbReference type="SMART" id="SM00387">
    <property type="entry name" value="HATPase_c"/>
    <property type="match status" value="1"/>
</dbReference>
<dbReference type="Pfam" id="PF00990">
    <property type="entry name" value="GGDEF"/>
    <property type="match status" value="1"/>
</dbReference>
<keyword evidence="9" id="KW-0812">Transmembrane</keyword>
<dbReference type="Gene3D" id="3.40.50.2300">
    <property type="match status" value="2"/>
</dbReference>
<evidence type="ECO:0000256" key="11">
    <source>
        <dbReference type="ARBA" id="ARBA00022840"/>
    </source>
</evidence>
<feature type="domain" description="Response regulatory" evidence="18">
    <location>
        <begin position="543"/>
        <end position="661"/>
    </location>
</feature>
<dbReference type="InterPro" id="IPR035965">
    <property type="entry name" value="PAS-like_dom_sf"/>
</dbReference>
<dbReference type="InterPro" id="IPR003594">
    <property type="entry name" value="HATPase_dom"/>
</dbReference>
<dbReference type="CDD" id="cd17546">
    <property type="entry name" value="REC_hyHK_CKI1_RcsC-like"/>
    <property type="match status" value="1"/>
</dbReference>
<dbReference type="InterPro" id="IPR001789">
    <property type="entry name" value="Sig_transdc_resp-reg_receiver"/>
</dbReference>
<dbReference type="CDD" id="cd16922">
    <property type="entry name" value="HATPase_EvgS-ArcB-TorS-like"/>
    <property type="match status" value="1"/>
</dbReference>
<keyword evidence="11" id="KW-0547">Nucleotide-binding</keyword>
<comment type="catalytic activity">
    <reaction evidence="1">
        <text>ATP + protein L-histidine = ADP + protein N-phospho-L-histidine.</text>
        <dbReference type="EC" id="2.7.13.3"/>
    </reaction>
</comment>
<dbReference type="InterPro" id="IPR011006">
    <property type="entry name" value="CheY-like_superfamily"/>
</dbReference>
<dbReference type="RefSeq" id="WP_014777254.1">
    <property type="nucleotide sequence ID" value="NC_018012.1"/>
</dbReference>
<dbReference type="FunFam" id="3.30.70.270:FF:000001">
    <property type="entry name" value="Diguanylate cyclase domain protein"/>
    <property type="match status" value="1"/>
</dbReference>
<gene>
    <name evidence="22" type="ordered locus">Thivi_0706</name>
</gene>
<evidence type="ECO:0000256" key="10">
    <source>
        <dbReference type="ARBA" id="ARBA00022777"/>
    </source>
</evidence>
<evidence type="ECO:0000256" key="12">
    <source>
        <dbReference type="ARBA" id="ARBA00022989"/>
    </source>
</evidence>
<dbReference type="GO" id="GO:0000155">
    <property type="term" value="F:phosphorelay sensor kinase activity"/>
    <property type="evidence" value="ECO:0007669"/>
    <property type="project" value="InterPro"/>
</dbReference>
<dbReference type="SUPFAM" id="SSF52172">
    <property type="entry name" value="CheY-like"/>
    <property type="match status" value="2"/>
</dbReference>
<dbReference type="InterPro" id="IPR005467">
    <property type="entry name" value="His_kinase_dom"/>
</dbReference>
<dbReference type="Pfam" id="PF02518">
    <property type="entry name" value="HATPase_c"/>
    <property type="match status" value="1"/>
</dbReference>
<dbReference type="InterPro" id="IPR008207">
    <property type="entry name" value="Sig_transdc_His_kin_Hpt_dom"/>
</dbReference>
<dbReference type="EMBL" id="CP003154">
    <property type="protein sequence ID" value="AFL72760.1"/>
    <property type="molecule type" value="Genomic_DNA"/>
</dbReference>
<dbReference type="Gene3D" id="1.20.120.160">
    <property type="entry name" value="HPT domain"/>
    <property type="match status" value="1"/>
</dbReference>
<dbReference type="InterPro" id="IPR003661">
    <property type="entry name" value="HisK_dim/P_dom"/>
</dbReference>
<dbReference type="SMART" id="SM00267">
    <property type="entry name" value="GGDEF"/>
    <property type="match status" value="1"/>
</dbReference>
<comment type="subcellular location">
    <subcellularLocation>
        <location evidence="3">Cell inner membrane</location>
        <topology evidence="3">Multi-pass membrane protein</topology>
    </subcellularLocation>
</comment>
<dbReference type="SUPFAM" id="SSF47226">
    <property type="entry name" value="Histidine-containing phosphotransfer domain, HPT domain"/>
    <property type="match status" value="1"/>
</dbReference>
<evidence type="ECO:0000256" key="5">
    <source>
        <dbReference type="ARBA" id="ARBA00022475"/>
    </source>
</evidence>
<dbReference type="InterPro" id="IPR000160">
    <property type="entry name" value="GGDEF_dom"/>
</dbReference>
<dbReference type="Gene3D" id="1.10.287.130">
    <property type="match status" value="1"/>
</dbReference>
<dbReference type="PROSITE" id="PS50110">
    <property type="entry name" value="RESPONSE_REGULATORY"/>
    <property type="match status" value="2"/>
</dbReference>
<proteinExistence type="predicted"/>
<dbReference type="NCBIfam" id="TIGR00229">
    <property type="entry name" value="sensory_box"/>
    <property type="match status" value="2"/>
</dbReference>
<dbReference type="SUPFAM" id="SSF55785">
    <property type="entry name" value="PYP-like sensor domain (PAS domain)"/>
    <property type="match status" value="2"/>
</dbReference>
<dbReference type="GO" id="GO:0009927">
    <property type="term" value="F:histidine phosphotransfer kinase activity"/>
    <property type="evidence" value="ECO:0007669"/>
    <property type="project" value="TreeGrafter"/>
</dbReference>
<dbReference type="CDD" id="cd00082">
    <property type="entry name" value="HisKA"/>
    <property type="match status" value="1"/>
</dbReference>
<dbReference type="SUPFAM" id="SSF47384">
    <property type="entry name" value="Homodimeric domain of signal transducing histidine kinase"/>
    <property type="match status" value="1"/>
</dbReference>
<evidence type="ECO:0000256" key="8">
    <source>
        <dbReference type="ARBA" id="ARBA00022679"/>
    </source>
</evidence>
<protein>
    <recommendedName>
        <fullName evidence="4">histidine kinase</fullName>
        <ecNumber evidence="4">2.7.13.3</ecNumber>
    </recommendedName>
</protein>
<dbReference type="PROSITE" id="PS50894">
    <property type="entry name" value="HPT"/>
    <property type="match status" value="1"/>
</dbReference>
<dbReference type="PROSITE" id="PS50109">
    <property type="entry name" value="HIS_KIN"/>
    <property type="match status" value="1"/>
</dbReference>
<feature type="domain" description="Histidine kinase" evidence="17">
    <location>
        <begin position="295"/>
        <end position="516"/>
    </location>
</feature>
<keyword evidence="8" id="KW-0808">Transferase</keyword>
<evidence type="ECO:0000259" key="17">
    <source>
        <dbReference type="PROSITE" id="PS50109"/>
    </source>
</evidence>
<dbReference type="PANTHER" id="PTHR43047">
    <property type="entry name" value="TWO-COMPONENT HISTIDINE PROTEIN KINASE"/>
    <property type="match status" value="1"/>
</dbReference>
<dbReference type="FunFam" id="3.30.565.10:FF:000010">
    <property type="entry name" value="Sensor histidine kinase RcsC"/>
    <property type="match status" value="1"/>
</dbReference>
<feature type="domain" description="Response regulatory" evidence="18">
    <location>
        <begin position="898"/>
        <end position="1014"/>
    </location>
</feature>
<feature type="modified residue" description="Phosphohistidine" evidence="15">
    <location>
        <position position="744"/>
    </location>
</feature>
<dbReference type="InterPro" id="IPR000014">
    <property type="entry name" value="PAS"/>
</dbReference>
<keyword evidence="7 16" id="KW-0597">Phosphoprotein</keyword>
<dbReference type="PROSITE" id="PS50887">
    <property type="entry name" value="GGDEF"/>
    <property type="match status" value="1"/>
</dbReference>
<dbReference type="Gene3D" id="3.30.450.20">
    <property type="entry name" value="PAS domain"/>
    <property type="match status" value="2"/>
</dbReference>
<dbReference type="eggNOG" id="COG3706">
    <property type="taxonomic scope" value="Bacteria"/>
</dbReference>
<evidence type="ECO:0000256" key="4">
    <source>
        <dbReference type="ARBA" id="ARBA00012438"/>
    </source>
</evidence>
<reference evidence="22 23" key="1">
    <citation type="submission" date="2012-06" db="EMBL/GenBank/DDBJ databases">
        <title>Complete sequence of Thiocystis violascens DSM 198.</title>
        <authorList>
            <consortium name="US DOE Joint Genome Institute"/>
            <person name="Lucas S."/>
            <person name="Han J."/>
            <person name="Lapidus A."/>
            <person name="Cheng J.-F."/>
            <person name="Goodwin L."/>
            <person name="Pitluck S."/>
            <person name="Peters L."/>
            <person name="Ovchinnikova G."/>
            <person name="Teshima H."/>
            <person name="Detter J.C."/>
            <person name="Han C."/>
            <person name="Tapia R."/>
            <person name="Land M."/>
            <person name="Hauser L."/>
            <person name="Kyrpides N."/>
            <person name="Ivanova N."/>
            <person name="Pagani I."/>
            <person name="Vogl K."/>
            <person name="Liu Z."/>
            <person name="Frigaard N.-U."/>
            <person name="Bryant D."/>
            <person name="Woyke T."/>
        </authorList>
    </citation>
    <scope>NUCLEOTIDE SEQUENCE [LARGE SCALE GENOMIC DNA]</scope>
    <source>
        <strain evidence="23">ATCC 17096 / DSM 198 / 6111</strain>
    </source>
</reference>
<dbReference type="CDD" id="cd01949">
    <property type="entry name" value="GGDEF"/>
    <property type="match status" value="1"/>
</dbReference>
<dbReference type="KEGG" id="tvi:Thivi_0706"/>
<dbReference type="Proteomes" id="UP000006062">
    <property type="component" value="Chromosome"/>
</dbReference>
<dbReference type="eggNOG" id="COG2205">
    <property type="taxonomic scope" value="Bacteria"/>
</dbReference>
<dbReference type="Pfam" id="PF13188">
    <property type="entry name" value="PAS_8"/>
    <property type="match status" value="1"/>
</dbReference>
<evidence type="ECO:0000259" key="20">
    <source>
        <dbReference type="PROSITE" id="PS50887"/>
    </source>
</evidence>
<dbReference type="PANTHER" id="PTHR43047:SF64">
    <property type="entry name" value="HISTIDINE KINASE CONTAINING CHEY-HOMOLOGOUS RECEIVER DOMAIN AND PAS DOMAIN-RELATED"/>
    <property type="match status" value="1"/>
</dbReference>
<evidence type="ECO:0000256" key="3">
    <source>
        <dbReference type="ARBA" id="ARBA00004429"/>
    </source>
</evidence>
<evidence type="ECO:0000256" key="2">
    <source>
        <dbReference type="ARBA" id="ARBA00001946"/>
    </source>
</evidence>
<accession>I3Y6Z2</accession>
<evidence type="ECO:0000256" key="9">
    <source>
        <dbReference type="ARBA" id="ARBA00022692"/>
    </source>
</evidence>
<dbReference type="SUPFAM" id="SSF55874">
    <property type="entry name" value="ATPase domain of HSP90 chaperone/DNA topoisomerase II/histidine kinase"/>
    <property type="match status" value="1"/>
</dbReference>
<dbReference type="CDD" id="cd00130">
    <property type="entry name" value="PAS"/>
    <property type="match status" value="1"/>
</dbReference>
<dbReference type="Gene3D" id="3.30.565.10">
    <property type="entry name" value="Histidine kinase-like ATPase, C-terminal domain"/>
    <property type="match status" value="1"/>
</dbReference>
<organism evidence="22 23">
    <name type="scientific">Thiocystis violascens (strain ATCC 17096 / DSM 198 / 6111)</name>
    <name type="common">Chromatium violascens</name>
    <dbReference type="NCBI Taxonomy" id="765911"/>
    <lineage>
        <taxon>Bacteria</taxon>
        <taxon>Pseudomonadati</taxon>
        <taxon>Pseudomonadota</taxon>
        <taxon>Gammaproteobacteria</taxon>
        <taxon>Chromatiales</taxon>
        <taxon>Chromatiaceae</taxon>
        <taxon>Thiocystis</taxon>
    </lineage>
</organism>
<dbReference type="NCBIfam" id="TIGR00254">
    <property type="entry name" value="GGDEF"/>
    <property type="match status" value="1"/>
</dbReference>
<dbReference type="Pfam" id="PF00512">
    <property type="entry name" value="HisKA"/>
    <property type="match status" value="1"/>
</dbReference>
<keyword evidence="11" id="KW-0067">ATP-binding</keyword>
<keyword evidence="14" id="KW-0472">Membrane</keyword>
<evidence type="ECO:0000256" key="1">
    <source>
        <dbReference type="ARBA" id="ARBA00000085"/>
    </source>
</evidence>
<keyword evidence="6" id="KW-0997">Cell inner membrane</keyword>
<feature type="modified residue" description="4-aspartylphosphate" evidence="16">
    <location>
        <position position="947"/>
    </location>
</feature>
<dbReference type="InterPro" id="IPR036097">
    <property type="entry name" value="HisK_dim/P_sf"/>
</dbReference>
<dbReference type="HOGENOM" id="CLU_000445_114_20_6"/>
<dbReference type="PROSITE" id="PS50112">
    <property type="entry name" value="PAS"/>
    <property type="match status" value="1"/>
</dbReference>
<feature type="domain" description="HPt" evidence="21">
    <location>
        <begin position="698"/>
        <end position="797"/>
    </location>
</feature>
<feature type="modified residue" description="4-aspartylphosphate" evidence="16">
    <location>
        <position position="594"/>
    </location>
</feature>
<keyword evidence="12" id="KW-1133">Transmembrane helix</keyword>
<dbReference type="SUPFAM" id="SSF55073">
    <property type="entry name" value="Nucleotide cyclase"/>
    <property type="match status" value="1"/>
</dbReference>
<dbReference type="InterPro" id="IPR029787">
    <property type="entry name" value="Nucleotide_cyclase"/>
</dbReference>
<evidence type="ECO:0000256" key="7">
    <source>
        <dbReference type="ARBA" id="ARBA00022553"/>
    </source>
</evidence>
<dbReference type="EC" id="2.7.13.3" evidence="4"/>
<dbReference type="InterPro" id="IPR036641">
    <property type="entry name" value="HPT_dom_sf"/>
</dbReference>
<evidence type="ECO:0000313" key="23">
    <source>
        <dbReference type="Proteomes" id="UP000006062"/>
    </source>
</evidence>
<keyword evidence="13" id="KW-0902">Two-component regulatory system</keyword>
<evidence type="ECO:0000259" key="19">
    <source>
        <dbReference type="PROSITE" id="PS50112"/>
    </source>
</evidence>
<dbReference type="PRINTS" id="PR00344">
    <property type="entry name" value="BCTRLSENSOR"/>
</dbReference>
<comment type="cofactor">
    <cofactor evidence="2">
        <name>Mg(2+)</name>
        <dbReference type="ChEBI" id="CHEBI:18420"/>
    </cofactor>
</comment>
<evidence type="ECO:0000259" key="21">
    <source>
        <dbReference type="PROSITE" id="PS50894"/>
    </source>
</evidence>
<dbReference type="Pfam" id="PF00072">
    <property type="entry name" value="Response_reg"/>
    <property type="match status" value="2"/>
</dbReference>
<keyword evidence="5" id="KW-1003">Cell membrane</keyword>
<sequence length="1207" mass="132086">MTDEDDRPEAAECRPTDRALRDREPLFQAMFMNAPLCILIHDADTGEMLEANPTACAQYGYASFESLKAGFGQIWLEPPYSIEDSVQWATKTILEGPQQFEWCYRHAEGKLQWEWVHLSTLVLHGKLCILAMTVDITHKKQIAADLQASQAYASAIIDAAPVPIAVIDEGQRINYLNPAFIEMFGYTLEDVPTLADWWPRAYPDPDYRQWVQGILQERLAHVEQAGGRFEPLDELLAVDVRCKDGRVRTVQGGATHLGPAFGGLYLFNFYDVTDLKQAREQAEQSARVKSEFLTNMSHEIRTPLNAMLGLAQLLEGEALSAEQCHLVQRLREAGQSLLALVNDILDLSKLAAGQLRLTARTFSPAAVLAQVASLLGQEARAKGLAFRIDAPANLAAWLRGDSLRLEQILVNLVGNAVKFTDHGEVRIQVSQADIDTQRVRLRLEIQDTGIGITPEHLPTLGAAFTQADGSITRRFGGTGLGLAISKQLVERMEGTFGIDSTLGVGSAFWCELPFARASADDAIPLEKAAPAERTLGPRLSGVHCLVADDCPLNQELVERALRCEGARVTLVADGRQALDWLRDHPKAIDAVLMDIQMPVMDGLTAARAIREELGLIELPVIACSAGVLAEHRQQAHEAGFSDFLAKPMDLEDLVAVLQRWCATPAADAAPPTGVPTRTLSGAPRTVFPDIPGLDTHQAARLLGDDWSLFIKLLPKLTMDFRDAAQRTRDDLARGAMADAALGLHSLQGRLGYLGARELIQTARTLEQGLLDGRTDLEDMIDTLEGQLAALLSALAPWLEQSTQPAASAGAANALDSTQLAALHAALIRGDLAALALFEVLEPALVRRDGEAATAALAETIRLLRFDEALALLAPEPDPSLDAADRSQRRSSCQTGLKKILIVDDDPVSVQLAGAALMSDYQCEFALSGARALERLNIGAPPALILLDLMMPEMDGYALCRWLRGDPRWRDLPVIYVTASQDLESETRALRTGATDFISKPINPPVLRLRVGLQIELRKREQALRESEARFERLAHYDALTGLPNRLLLADRLHQAMVQTLRRGQSLALAYLDLDGFKAINDRHGHAAGDQLLKVVSERMQQAVREGDTLARLGGDEFVAVLVDLADSDASVPLLKRLLAAAAAPVPLGELVVQVSASIGVTFYPQPDEIDADQLLRQADRAMYQAKLTGKNRYQVFDREDDRRPWPS</sequence>
<keyword evidence="10" id="KW-0418">Kinase</keyword>
<evidence type="ECO:0000256" key="14">
    <source>
        <dbReference type="ARBA" id="ARBA00023136"/>
    </source>
</evidence>
<feature type="domain" description="PAS" evidence="19">
    <location>
        <begin position="149"/>
        <end position="191"/>
    </location>
</feature>
<feature type="domain" description="GGDEF" evidence="20">
    <location>
        <begin position="1064"/>
        <end position="1198"/>
    </location>
</feature>
<dbReference type="eggNOG" id="COG0784">
    <property type="taxonomic scope" value="Bacteria"/>
</dbReference>